<accession>A0A0D7AP30</accession>
<dbReference type="OrthoDB" id="5316007at2759"/>
<keyword evidence="1 2" id="KW-0732">Signal</keyword>
<name>A0A0D7AP30_9AGAR</name>
<feature type="domain" description="Yeast cell wall synthesis Kre9/Knh1-like N-terminal" evidence="3">
    <location>
        <begin position="22"/>
        <end position="109"/>
    </location>
</feature>
<reference evidence="4 5" key="1">
    <citation type="journal article" date="2015" name="Fungal Genet. Biol.">
        <title>Evolution of novel wood decay mechanisms in Agaricales revealed by the genome sequences of Fistulina hepatica and Cylindrobasidium torrendii.</title>
        <authorList>
            <person name="Floudas D."/>
            <person name="Held B.W."/>
            <person name="Riley R."/>
            <person name="Nagy L.G."/>
            <person name="Koehler G."/>
            <person name="Ransdell A.S."/>
            <person name="Younus H."/>
            <person name="Chow J."/>
            <person name="Chiniquy J."/>
            <person name="Lipzen A."/>
            <person name="Tritt A."/>
            <person name="Sun H."/>
            <person name="Haridas S."/>
            <person name="LaButti K."/>
            <person name="Ohm R.A."/>
            <person name="Kues U."/>
            <person name="Blanchette R.A."/>
            <person name="Grigoriev I.V."/>
            <person name="Minto R.E."/>
            <person name="Hibbett D.S."/>
        </authorList>
    </citation>
    <scope>NUCLEOTIDE SEQUENCE [LARGE SCALE GENOMIC DNA]</scope>
    <source>
        <strain evidence="4 5">ATCC 64428</strain>
    </source>
</reference>
<gene>
    <name evidence="4" type="ORF">FISHEDRAFT_35110</name>
</gene>
<organism evidence="4 5">
    <name type="scientific">Fistulina hepatica ATCC 64428</name>
    <dbReference type="NCBI Taxonomy" id="1128425"/>
    <lineage>
        <taxon>Eukaryota</taxon>
        <taxon>Fungi</taxon>
        <taxon>Dikarya</taxon>
        <taxon>Basidiomycota</taxon>
        <taxon>Agaricomycotina</taxon>
        <taxon>Agaricomycetes</taxon>
        <taxon>Agaricomycetidae</taxon>
        <taxon>Agaricales</taxon>
        <taxon>Fistulinaceae</taxon>
        <taxon>Fistulina</taxon>
    </lineage>
</organism>
<dbReference type="Pfam" id="PF10342">
    <property type="entry name" value="Kre9_KNH"/>
    <property type="match status" value="1"/>
</dbReference>
<evidence type="ECO:0000313" key="4">
    <source>
        <dbReference type="EMBL" id="KIY52528.1"/>
    </source>
</evidence>
<evidence type="ECO:0000313" key="5">
    <source>
        <dbReference type="Proteomes" id="UP000054144"/>
    </source>
</evidence>
<dbReference type="InterPro" id="IPR018466">
    <property type="entry name" value="Kre9/Knh1-like_N"/>
</dbReference>
<evidence type="ECO:0000256" key="1">
    <source>
        <dbReference type="ARBA" id="ARBA00022729"/>
    </source>
</evidence>
<feature type="signal peptide" evidence="2">
    <location>
        <begin position="1"/>
        <end position="16"/>
    </location>
</feature>
<dbReference type="Proteomes" id="UP000054144">
    <property type="component" value="Unassembled WGS sequence"/>
</dbReference>
<keyword evidence="5" id="KW-1185">Reference proteome</keyword>
<protein>
    <recommendedName>
        <fullName evidence="3">Yeast cell wall synthesis Kre9/Knh1-like N-terminal domain-containing protein</fullName>
    </recommendedName>
</protein>
<evidence type="ECO:0000256" key="2">
    <source>
        <dbReference type="SAM" id="SignalP"/>
    </source>
</evidence>
<sequence length="110" mass="11744">MRCSLVAFVPASIALAYEVSYPTATQGWTNSGAQTVPWQSVSTDAINFTILLINQVKESDNQDYLQGPASLVESDFGTTSVNAPSGGWLTSSGYRVNLVKSAEETSTIYA</sequence>
<dbReference type="AlphaFoldDB" id="A0A0D7AP30"/>
<feature type="chain" id="PRO_5002316344" description="Yeast cell wall synthesis Kre9/Knh1-like N-terminal domain-containing protein" evidence="2">
    <location>
        <begin position="17"/>
        <end position="110"/>
    </location>
</feature>
<dbReference type="EMBL" id="KN881642">
    <property type="protein sequence ID" value="KIY52528.1"/>
    <property type="molecule type" value="Genomic_DNA"/>
</dbReference>
<evidence type="ECO:0000259" key="3">
    <source>
        <dbReference type="Pfam" id="PF10342"/>
    </source>
</evidence>
<proteinExistence type="predicted"/>